<dbReference type="Gene3D" id="3.40.50.1820">
    <property type="entry name" value="alpha/beta hydrolase"/>
    <property type="match status" value="1"/>
</dbReference>
<dbReference type="SUPFAM" id="SSF53474">
    <property type="entry name" value="alpha/beta-Hydrolases"/>
    <property type="match status" value="1"/>
</dbReference>
<feature type="chain" id="PRO_5041902900" evidence="2">
    <location>
        <begin position="23"/>
        <end position="302"/>
    </location>
</feature>
<evidence type="ECO:0000256" key="2">
    <source>
        <dbReference type="SAM" id="SignalP"/>
    </source>
</evidence>
<evidence type="ECO:0000259" key="3">
    <source>
        <dbReference type="Pfam" id="PF12697"/>
    </source>
</evidence>
<dbReference type="EMBL" id="CP022760">
    <property type="protein sequence ID" value="AXV84189.1"/>
    <property type="molecule type" value="Genomic_DNA"/>
</dbReference>
<name>A0AAD0SCU9_RALSL</name>
<feature type="signal peptide" evidence="2">
    <location>
        <begin position="1"/>
        <end position="22"/>
    </location>
</feature>
<dbReference type="PANTHER" id="PTHR43798:SF31">
    <property type="entry name" value="AB HYDROLASE SUPERFAMILY PROTEIN YCLE"/>
    <property type="match status" value="1"/>
</dbReference>
<reference evidence="4 5" key="1">
    <citation type="submission" date="2017-08" db="EMBL/GenBank/DDBJ databases">
        <title>Genome sequences of Ralstonia solanacearum Species Complex (RSSC) isolated from Potato bacterial wilts in Korea.</title>
        <authorList>
            <person name="Cho H."/>
            <person name="Song E.-S."/>
            <person name="Lee Y.K."/>
            <person name="Lee S."/>
            <person name="Lee S.-W."/>
            <person name="Jo A."/>
            <person name="Kim J.-G."/>
            <person name="Hwang I."/>
        </authorList>
    </citation>
    <scope>NUCLEOTIDE SEQUENCE [LARGE SCALE GENOMIC DNA]</scope>
    <source>
        <strain evidence="4 5">T98</strain>
        <plasmid evidence="4 5">unnamed</plasmid>
    </source>
</reference>
<keyword evidence="4" id="KW-0614">Plasmid</keyword>
<dbReference type="Pfam" id="PF12697">
    <property type="entry name" value="Abhydrolase_6"/>
    <property type="match status" value="1"/>
</dbReference>
<keyword evidence="2" id="KW-0732">Signal</keyword>
<dbReference type="GO" id="GO:0016787">
    <property type="term" value="F:hydrolase activity"/>
    <property type="evidence" value="ECO:0007669"/>
    <property type="project" value="UniProtKB-KW"/>
</dbReference>
<dbReference type="InterPro" id="IPR000073">
    <property type="entry name" value="AB_hydrolase_1"/>
</dbReference>
<dbReference type="InterPro" id="IPR029058">
    <property type="entry name" value="AB_hydrolase_fold"/>
</dbReference>
<protein>
    <submittedName>
        <fullName evidence="4">Alpha/beta hydrolase</fullName>
    </submittedName>
</protein>
<dbReference type="RefSeq" id="WP_118870583.1">
    <property type="nucleotide sequence ID" value="NZ_CP022760.1"/>
</dbReference>
<proteinExistence type="predicted"/>
<accession>A0AAD0SCU9</accession>
<dbReference type="GO" id="GO:0016020">
    <property type="term" value="C:membrane"/>
    <property type="evidence" value="ECO:0007669"/>
    <property type="project" value="TreeGrafter"/>
</dbReference>
<dbReference type="InterPro" id="IPR050266">
    <property type="entry name" value="AB_hydrolase_sf"/>
</dbReference>
<dbReference type="PANTHER" id="PTHR43798">
    <property type="entry name" value="MONOACYLGLYCEROL LIPASE"/>
    <property type="match status" value="1"/>
</dbReference>
<organism evidence="4 5">
    <name type="scientific">Ralstonia solanacearum</name>
    <name type="common">Pseudomonas solanacearum</name>
    <dbReference type="NCBI Taxonomy" id="305"/>
    <lineage>
        <taxon>Bacteria</taxon>
        <taxon>Pseudomonadati</taxon>
        <taxon>Pseudomonadota</taxon>
        <taxon>Betaproteobacteria</taxon>
        <taxon>Burkholderiales</taxon>
        <taxon>Burkholderiaceae</taxon>
        <taxon>Ralstonia</taxon>
        <taxon>Ralstonia solanacearum species complex</taxon>
    </lineage>
</organism>
<evidence type="ECO:0000313" key="5">
    <source>
        <dbReference type="Proteomes" id="UP000261758"/>
    </source>
</evidence>
<dbReference type="AlphaFoldDB" id="A0AAD0SCU9"/>
<evidence type="ECO:0000256" key="1">
    <source>
        <dbReference type="ARBA" id="ARBA00022801"/>
    </source>
</evidence>
<dbReference type="Proteomes" id="UP000261758">
    <property type="component" value="Plasmid unnamed"/>
</dbReference>
<sequence>MRWALLLMTLVTACLTSCQSLAPRSWDLPPGVKVLPVNGYDMAYVERGQGAPLVLVHGTLGDFRTWDQVTSSLSDKYHTISVSLRHAYPEHWDGRGDDGSLSQHASDLAVFIRALGLGPVHLLGHSRGGTVVLFTASAHPELMRSVILADPAPLMNMLPKRPEVQAAMDQRTVLIQSMLEHFRKGDVDGGAATWINGIGGPGAWDAASEGARTVWRANAWTAKTLYGDDRLPFACADAAKIKVPVLLVTGDKSPPIYGYVQESLRPCLERVTSVAIPNAGHGMFRTNPQVFNERIGEFLAEH</sequence>
<evidence type="ECO:0000313" key="4">
    <source>
        <dbReference type="EMBL" id="AXV84189.1"/>
    </source>
</evidence>
<feature type="domain" description="AB hydrolase-1" evidence="3">
    <location>
        <begin position="53"/>
        <end position="293"/>
    </location>
</feature>
<keyword evidence="1 4" id="KW-0378">Hydrolase</keyword>
<gene>
    <name evidence="4" type="ORF">CJO77_21970</name>
</gene>
<geneLocation type="plasmid" evidence="4 5">
    <name>unnamed</name>
</geneLocation>